<dbReference type="PANTHER" id="PTHR23050">
    <property type="entry name" value="CALCIUM BINDING PROTEIN"/>
    <property type="match status" value="1"/>
</dbReference>
<reference evidence="4" key="1">
    <citation type="journal article" date="2008" name="BMC Genomics">
        <title>A conifer genomics resource of 200,000 spruce (Picea spp.) ESTs and 6,464 high-quality, sequence-finished full-length cDNAs for Sitka spruce (Picea sitchensis).</title>
        <authorList>
            <person name="Ralph S.G."/>
            <person name="Chun H.J."/>
            <person name="Kolosova N."/>
            <person name="Cooper D."/>
            <person name="Oddy C."/>
            <person name="Ritland C.E."/>
            <person name="Kirkpatrick R."/>
            <person name="Moore R."/>
            <person name="Barber S."/>
            <person name="Holt R.A."/>
            <person name="Jones S.J."/>
            <person name="Marra M.A."/>
            <person name="Douglas C.J."/>
            <person name="Ritland K."/>
            <person name="Bohlmann J."/>
        </authorList>
    </citation>
    <scope>NUCLEOTIDE SEQUENCE</scope>
    <source>
        <tissue evidence="4">Green portion of the leader tissue</tissue>
    </source>
</reference>
<evidence type="ECO:0000256" key="2">
    <source>
        <dbReference type="ARBA" id="ARBA00022837"/>
    </source>
</evidence>
<dbReference type="Pfam" id="PF13405">
    <property type="entry name" value="EF-hand_6"/>
    <property type="match status" value="1"/>
</dbReference>
<dbReference type="GO" id="GO:0005509">
    <property type="term" value="F:calcium ion binding"/>
    <property type="evidence" value="ECO:0007669"/>
    <property type="project" value="InterPro"/>
</dbReference>
<dbReference type="InterPro" id="IPR050145">
    <property type="entry name" value="Centrin_CML-like"/>
</dbReference>
<organism evidence="4">
    <name type="scientific">Picea sitchensis</name>
    <name type="common">Sitka spruce</name>
    <name type="synonym">Pinus sitchensis</name>
    <dbReference type="NCBI Taxonomy" id="3332"/>
    <lineage>
        <taxon>Eukaryota</taxon>
        <taxon>Viridiplantae</taxon>
        <taxon>Streptophyta</taxon>
        <taxon>Embryophyta</taxon>
        <taxon>Tracheophyta</taxon>
        <taxon>Spermatophyta</taxon>
        <taxon>Pinopsida</taxon>
        <taxon>Pinidae</taxon>
        <taxon>Conifers I</taxon>
        <taxon>Pinales</taxon>
        <taxon>Pinaceae</taxon>
        <taxon>Picea</taxon>
    </lineage>
</organism>
<feature type="domain" description="EF-hand" evidence="3">
    <location>
        <begin position="23"/>
        <end position="54"/>
    </location>
</feature>
<feature type="domain" description="EF-hand" evidence="3">
    <location>
        <begin position="59"/>
        <end position="94"/>
    </location>
</feature>
<dbReference type="CDD" id="cd00051">
    <property type="entry name" value="EFh"/>
    <property type="match status" value="1"/>
</dbReference>
<sequence length="192" mass="21297">MCPSGRNRRLPSEIKSWTEEPWKVKEAFNLLDKDGDGKIGLSDLQDFFSSSRFNVGKGLSREEMESMISVADTDNSGSVDFEEFHRILRLIMPEIDETEKRRSNTDDVQMWALKEAFNVIDTDGDGIVSAEDLKTFFSSITASASSSSEICNAMMSEEDLGDMIEAAGGSAKCGVCYEGFARLMMTMMNGFS</sequence>
<evidence type="ECO:0000259" key="3">
    <source>
        <dbReference type="PROSITE" id="PS50222"/>
    </source>
</evidence>
<keyword evidence="1" id="KW-0677">Repeat</keyword>
<dbReference type="Pfam" id="PF13499">
    <property type="entry name" value="EF-hand_7"/>
    <property type="match status" value="1"/>
</dbReference>
<dbReference type="Gene3D" id="1.10.238.10">
    <property type="entry name" value="EF-hand"/>
    <property type="match status" value="2"/>
</dbReference>
<dbReference type="PROSITE" id="PS00018">
    <property type="entry name" value="EF_HAND_1"/>
    <property type="match status" value="3"/>
</dbReference>
<protein>
    <recommendedName>
        <fullName evidence="3">EF-hand domain-containing protein</fullName>
    </recommendedName>
</protein>
<keyword evidence="2" id="KW-0106">Calcium</keyword>
<proteinExistence type="evidence at transcript level"/>
<dbReference type="AlphaFoldDB" id="A9NMU4"/>
<dbReference type="SMART" id="SM00054">
    <property type="entry name" value="EFh"/>
    <property type="match status" value="3"/>
</dbReference>
<feature type="domain" description="EF-hand" evidence="3">
    <location>
        <begin position="113"/>
        <end position="143"/>
    </location>
</feature>
<dbReference type="InterPro" id="IPR018247">
    <property type="entry name" value="EF_Hand_1_Ca_BS"/>
</dbReference>
<dbReference type="InterPro" id="IPR011992">
    <property type="entry name" value="EF-hand-dom_pair"/>
</dbReference>
<dbReference type="SUPFAM" id="SSF47473">
    <property type="entry name" value="EF-hand"/>
    <property type="match status" value="1"/>
</dbReference>
<dbReference type="FunFam" id="1.10.238.10:FF:000178">
    <property type="entry name" value="Calmodulin-2 A"/>
    <property type="match status" value="1"/>
</dbReference>
<accession>A9NMU4</accession>
<dbReference type="InterPro" id="IPR002048">
    <property type="entry name" value="EF_hand_dom"/>
</dbReference>
<dbReference type="GO" id="GO:0043226">
    <property type="term" value="C:organelle"/>
    <property type="evidence" value="ECO:0007669"/>
    <property type="project" value="UniProtKB-ARBA"/>
</dbReference>
<name>A9NMU4_PICSI</name>
<evidence type="ECO:0000256" key="1">
    <source>
        <dbReference type="ARBA" id="ARBA00022737"/>
    </source>
</evidence>
<dbReference type="PROSITE" id="PS50222">
    <property type="entry name" value="EF_HAND_2"/>
    <property type="match status" value="3"/>
</dbReference>
<dbReference type="EMBL" id="EF082599">
    <property type="protein sequence ID" value="ABK21955.1"/>
    <property type="molecule type" value="mRNA"/>
</dbReference>
<evidence type="ECO:0000313" key="4">
    <source>
        <dbReference type="EMBL" id="ABK21955.1"/>
    </source>
</evidence>